<name>A0ACB8R432_9AGAM</name>
<accession>A0ACB8R432</accession>
<proteinExistence type="predicted"/>
<comment type="caution">
    <text evidence="1">The sequence shown here is derived from an EMBL/GenBank/DDBJ whole genome shotgun (WGS) entry which is preliminary data.</text>
</comment>
<sequence length="406" mass="45603">MHSSVLLWIRHAPKALFRALLALSAPKSVVQLPPEIHRLPPEIHMKIIDWVNHSTKQNGNRDLSTLRACSLVSRFWTQHSQKLLFSQTCPINARERARLLVSLRTNTQLATYMRQIETSLEGDSDGTDLIELLETCPNITALGLWFGPFGSAPDGLVERLRGLKLRITYLHIRGTRADVTPFIDLWPALHRLDYEGPGTHRNALDHFVAFPTTALRSLKVTIRDETTAWILRDANLSALHELEVLFLGETTKSALPELGDALASITSLRLAVDDMLPTQDVLDRCTRLERLEIVTDPQERLTLPRTLRHVAYHWTMLRQISPQSCLPYPFLAESLRGLPALRLVTASKIAHHLGVVSDLVRVCEEMHVEFAVFDCWAITAEVLVVRDSTPAFTGSDVNILSGLHGC</sequence>
<reference evidence="1" key="1">
    <citation type="submission" date="2021-02" db="EMBL/GenBank/DDBJ databases">
        <authorList>
            <consortium name="DOE Joint Genome Institute"/>
            <person name="Ahrendt S."/>
            <person name="Looney B.P."/>
            <person name="Miyauchi S."/>
            <person name="Morin E."/>
            <person name="Drula E."/>
            <person name="Courty P.E."/>
            <person name="Chicoki N."/>
            <person name="Fauchery L."/>
            <person name="Kohler A."/>
            <person name="Kuo A."/>
            <person name="Labutti K."/>
            <person name="Pangilinan J."/>
            <person name="Lipzen A."/>
            <person name="Riley R."/>
            <person name="Andreopoulos W."/>
            <person name="He G."/>
            <person name="Johnson J."/>
            <person name="Barry K.W."/>
            <person name="Grigoriev I.V."/>
            <person name="Nagy L."/>
            <person name="Hibbett D."/>
            <person name="Henrissat B."/>
            <person name="Matheny P.B."/>
            <person name="Labbe J."/>
            <person name="Martin F."/>
        </authorList>
    </citation>
    <scope>NUCLEOTIDE SEQUENCE</scope>
    <source>
        <strain evidence="1">FP105234-sp</strain>
    </source>
</reference>
<reference evidence="1" key="2">
    <citation type="journal article" date="2022" name="New Phytol.">
        <title>Evolutionary transition to the ectomycorrhizal habit in the genomes of a hyperdiverse lineage of mushroom-forming fungi.</title>
        <authorList>
            <person name="Looney B."/>
            <person name="Miyauchi S."/>
            <person name="Morin E."/>
            <person name="Drula E."/>
            <person name="Courty P.E."/>
            <person name="Kohler A."/>
            <person name="Kuo A."/>
            <person name="LaButti K."/>
            <person name="Pangilinan J."/>
            <person name="Lipzen A."/>
            <person name="Riley R."/>
            <person name="Andreopoulos W."/>
            <person name="He G."/>
            <person name="Johnson J."/>
            <person name="Nolan M."/>
            <person name="Tritt A."/>
            <person name="Barry K.W."/>
            <person name="Grigoriev I.V."/>
            <person name="Nagy L.G."/>
            <person name="Hibbett D."/>
            <person name="Henrissat B."/>
            <person name="Matheny P.B."/>
            <person name="Labbe J."/>
            <person name="Martin F.M."/>
        </authorList>
    </citation>
    <scope>NUCLEOTIDE SEQUENCE</scope>
    <source>
        <strain evidence="1">FP105234-sp</strain>
    </source>
</reference>
<evidence type="ECO:0000313" key="1">
    <source>
        <dbReference type="EMBL" id="KAI0038788.1"/>
    </source>
</evidence>
<protein>
    <submittedName>
        <fullName evidence="1">Uncharacterized protein</fullName>
    </submittedName>
</protein>
<keyword evidence="2" id="KW-1185">Reference proteome</keyword>
<dbReference type="Proteomes" id="UP000814033">
    <property type="component" value="Unassembled WGS sequence"/>
</dbReference>
<gene>
    <name evidence="1" type="ORF">FA95DRAFT_1577992</name>
</gene>
<organism evidence="1 2">
    <name type="scientific">Auriscalpium vulgare</name>
    <dbReference type="NCBI Taxonomy" id="40419"/>
    <lineage>
        <taxon>Eukaryota</taxon>
        <taxon>Fungi</taxon>
        <taxon>Dikarya</taxon>
        <taxon>Basidiomycota</taxon>
        <taxon>Agaricomycotina</taxon>
        <taxon>Agaricomycetes</taxon>
        <taxon>Russulales</taxon>
        <taxon>Auriscalpiaceae</taxon>
        <taxon>Auriscalpium</taxon>
    </lineage>
</organism>
<evidence type="ECO:0000313" key="2">
    <source>
        <dbReference type="Proteomes" id="UP000814033"/>
    </source>
</evidence>
<dbReference type="EMBL" id="MU276412">
    <property type="protein sequence ID" value="KAI0038788.1"/>
    <property type="molecule type" value="Genomic_DNA"/>
</dbReference>